<dbReference type="EMBL" id="JAKJXP020000029">
    <property type="protein sequence ID" value="KAK7753363.1"/>
    <property type="molecule type" value="Genomic_DNA"/>
</dbReference>
<accession>A0AAN9YP29</accession>
<reference evidence="1 2" key="1">
    <citation type="submission" date="2024-02" db="EMBL/GenBank/DDBJ databases">
        <title>De novo assembly and annotation of 12 fungi associated with fruit tree decline syndrome in Ontario, Canada.</title>
        <authorList>
            <person name="Sulman M."/>
            <person name="Ellouze W."/>
            <person name="Ilyukhin E."/>
        </authorList>
    </citation>
    <scope>NUCLEOTIDE SEQUENCE [LARGE SCALE GENOMIC DNA]</scope>
    <source>
        <strain evidence="1 2">M11/M66-122</strain>
    </source>
</reference>
<protein>
    <submittedName>
        <fullName evidence="1">Uncharacterized protein</fullName>
    </submittedName>
</protein>
<dbReference type="Proteomes" id="UP001320420">
    <property type="component" value="Unassembled WGS sequence"/>
</dbReference>
<organism evidence="1 2">
    <name type="scientific">Diatrype stigma</name>
    <dbReference type="NCBI Taxonomy" id="117547"/>
    <lineage>
        <taxon>Eukaryota</taxon>
        <taxon>Fungi</taxon>
        <taxon>Dikarya</taxon>
        <taxon>Ascomycota</taxon>
        <taxon>Pezizomycotina</taxon>
        <taxon>Sordariomycetes</taxon>
        <taxon>Xylariomycetidae</taxon>
        <taxon>Xylariales</taxon>
        <taxon>Diatrypaceae</taxon>
        <taxon>Diatrype</taxon>
    </lineage>
</organism>
<comment type="caution">
    <text evidence="1">The sequence shown here is derived from an EMBL/GenBank/DDBJ whole genome shotgun (WGS) entry which is preliminary data.</text>
</comment>
<gene>
    <name evidence="1" type="ORF">SLS62_004653</name>
</gene>
<name>A0AAN9YP29_9PEZI</name>
<proteinExistence type="predicted"/>
<evidence type="ECO:0000313" key="2">
    <source>
        <dbReference type="Proteomes" id="UP001320420"/>
    </source>
</evidence>
<keyword evidence="2" id="KW-1185">Reference proteome</keyword>
<sequence>MTRLASRPLPIQVLGYEYDGELSVRGIRIASASDIRRVLSNRNLLTIYAVSEKVLYRQLHNAPTNAWLTAQLDLYGIRYPYFSDREGYISLLRTESSKPDFDASNVPILRMYPFKKTWEERWRIYKESLASGRHEEEFLALATLEEKANYDADMFIEFYFKSRETLPRPIALRGIRFDVVQEAARRIPGLIAWAVGEGSRKLLWLGWDKDAMEREWSQQKLINHDRPKRKRLNGAEACAAQKKLDQEDAFIHADIMQMGKNILMHHRERKKPFRMAGVPYIEGSYLLDIVDPEIAMMYHGQGPRWIDVGDTPTSGVYEATYDIQPMGKGVMLFCDHKDLLSAHAEMCDVFANAGLRGKTEAFRAFHLGFLLGWTRKRRIMEADTPESIAAKRARQYVTAKTPPGITRLYMHWRGTGGQLDEFWRKQGRHGRIDQGEDGWVEFNTKKGGQLTINFGIGTIDGELKAYKVEGQSHFTGGSWPNARRGGAYV</sequence>
<evidence type="ECO:0000313" key="1">
    <source>
        <dbReference type="EMBL" id="KAK7753363.1"/>
    </source>
</evidence>
<dbReference type="AlphaFoldDB" id="A0AAN9YP29"/>